<keyword evidence="1" id="KW-0812">Transmembrane</keyword>
<feature type="transmembrane region" description="Helical" evidence="1">
    <location>
        <begin position="71"/>
        <end position="94"/>
    </location>
</feature>
<organism evidence="2">
    <name type="scientific">hydrothermal vent metagenome</name>
    <dbReference type="NCBI Taxonomy" id="652676"/>
    <lineage>
        <taxon>unclassified sequences</taxon>
        <taxon>metagenomes</taxon>
        <taxon>ecological metagenomes</taxon>
    </lineage>
</organism>
<reference evidence="2" key="1">
    <citation type="submission" date="2018-06" db="EMBL/GenBank/DDBJ databases">
        <authorList>
            <person name="Zhirakovskaya E."/>
        </authorList>
    </citation>
    <scope>NUCLEOTIDE SEQUENCE</scope>
</reference>
<gene>
    <name evidence="2" type="ORF">MNBD_ALPHA08-576</name>
</gene>
<proteinExistence type="predicted"/>
<keyword evidence="1" id="KW-0472">Membrane</keyword>
<name>A0A3B0S0H3_9ZZZZ</name>
<feature type="transmembrane region" description="Helical" evidence="1">
    <location>
        <begin position="31"/>
        <end position="51"/>
    </location>
</feature>
<evidence type="ECO:0000256" key="1">
    <source>
        <dbReference type="SAM" id="Phobius"/>
    </source>
</evidence>
<dbReference type="EMBL" id="UOEC01000135">
    <property type="protein sequence ID" value="VAV96751.1"/>
    <property type="molecule type" value="Genomic_DNA"/>
</dbReference>
<dbReference type="AlphaFoldDB" id="A0A3B0S0H3"/>
<sequence>MDLLQFIAAQDTGTMVTVYGFASAIGVPHQIAMTVQGLIALACLVAAFYVSRSGADAMTKMATYVLLSYLVSPYIMSYDLQAPAVIAAMVLCRINGHTYSLLEKALAVAVLFLSLIQIVTELAFIPVAILFLLGFTATMVARCIKPQEGRALRHVAEKSLA</sequence>
<evidence type="ECO:0000313" key="2">
    <source>
        <dbReference type="EMBL" id="VAV96751.1"/>
    </source>
</evidence>
<keyword evidence="1" id="KW-1133">Transmembrane helix</keyword>
<accession>A0A3B0S0H3</accession>
<protein>
    <submittedName>
        <fullName evidence="2">Uncharacterized protein</fullName>
    </submittedName>
</protein>
<feature type="transmembrane region" description="Helical" evidence="1">
    <location>
        <begin position="101"/>
        <end position="119"/>
    </location>
</feature>